<gene>
    <name evidence="2" type="ORF">Acr_00g0020950</name>
</gene>
<sequence length="818" mass="90120">MMALAWTVPAFNSVSTELRRKGPPSLLRIDSSADAPALAKPDSIIGSIFEMGSSSNGGLFVKLGVAVLGRRFSDNIEHVPIKKRRLLFECPSLRPQTPSPHYEESLSSQPWTYSPQREGFDQTIDCKCVSGQWWCSDSVPNQEMGAFNASAGVQSSRAAACNNISDDAHNVNEGPVMDVFFTSEGADSCISVAPFERTITSSESGNLFLRELAHEDNIDVKKTRDTSATVSPNFHHKRDSDAGKSSSSMKDVRLHWDLNTVMEAWELPCGDPKIGSQGNSSESIPDDSVHSEKPKEFEGYLNSSPSTGSNPISSRPHCNEKMNTSPTNFIIQTGKSWFRVPALQVGQALPMLDPAVSDEVVCEIDNIKSKEDSKKTFHLPDSGTSPTHLACTVTCHLSDVIDYSVCEPGKSGPFHSSTDHENLSALGSTSGEGQPVDVGEKQYMEASPAVVTVMDSLLHGEKELMSKSYECFGEVALEDPIVDGRGLDASHGHTARGETMTQIQVDYKSSFEDGELRELIVRFWEENEVESQTECVDYDSDYRDGDNFDAANQCMPEVGPDSFQNDNNGNLKESSNSVSLNMFPGQDQLVEGRERSYYLTSEANNVTTQKVLASDFMSGLDVVGTSAGEVGSTVTGEKMLFHMEGLSSSDAFYEKDNVYMQRSRIEARGMATGLIPQQTIGIQETVINKRRIMNYPSKGMYRPLIRRRSPAESDDAYSAPRRPVAARGNGYIRIRDRSGLYPQEFNRCPREEYDGSMSENPASSSVRLPHYLARRERSFSPTLNRGANFSQSRGKCRSRSRTRSPVTRHLQIERNAGG</sequence>
<proteinExistence type="predicted"/>
<accession>A0A7J0DDY6</accession>
<keyword evidence="3" id="KW-1185">Reference proteome</keyword>
<dbReference type="EMBL" id="BJWL01000159">
    <property type="protein sequence ID" value="GFS32128.1"/>
    <property type="molecule type" value="Genomic_DNA"/>
</dbReference>
<feature type="compositionally biased region" description="Low complexity" evidence="1">
    <location>
        <begin position="302"/>
        <end position="314"/>
    </location>
</feature>
<dbReference type="PANTHER" id="PTHR34536:SF6">
    <property type="entry name" value="DENTIN SIALOPHOSPHOPROTEIN-LIKE PROTEIN"/>
    <property type="match status" value="1"/>
</dbReference>
<dbReference type="PANTHER" id="PTHR34536">
    <property type="entry name" value="DENTIN SIALOPHOSPHOPROTEIN-LIKE PROTEIN"/>
    <property type="match status" value="1"/>
</dbReference>
<name>A0A7J0DDY6_9ERIC</name>
<comment type="caution">
    <text evidence="2">The sequence shown here is derived from an EMBL/GenBank/DDBJ whole genome shotgun (WGS) entry which is preliminary data.</text>
</comment>
<dbReference type="OrthoDB" id="1350766at2759"/>
<evidence type="ECO:0000313" key="2">
    <source>
        <dbReference type="EMBL" id="GFS32128.1"/>
    </source>
</evidence>
<evidence type="ECO:0000256" key="1">
    <source>
        <dbReference type="SAM" id="MobiDB-lite"/>
    </source>
</evidence>
<feature type="region of interest" description="Disordered" evidence="1">
    <location>
        <begin position="777"/>
        <end position="806"/>
    </location>
</feature>
<dbReference type="AlphaFoldDB" id="A0A7J0DDY6"/>
<dbReference type="Proteomes" id="UP000585474">
    <property type="component" value="Unassembled WGS sequence"/>
</dbReference>
<protein>
    <submittedName>
        <fullName evidence="2">Uncharacterized protein</fullName>
    </submittedName>
</protein>
<feature type="region of interest" description="Disordered" evidence="1">
    <location>
        <begin position="269"/>
        <end position="321"/>
    </location>
</feature>
<feature type="region of interest" description="Disordered" evidence="1">
    <location>
        <begin position="223"/>
        <end position="249"/>
    </location>
</feature>
<evidence type="ECO:0000313" key="3">
    <source>
        <dbReference type="Proteomes" id="UP000585474"/>
    </source>
</evidence>
<feature type="region of interest" description="Disordered" evidence="1">
    <location>
        <begin position="414"/>
        <end position="436"/>
    </location>
</feature>
<reference evidence="3" key="1">
    <citation type="submission" date="2019-07" db="EMBL/GenBank/DDBJ databases">
        <title>De Novo Assembly of kiwifruit Actinidia rufa.</title>
        <authorList>
            <person name="Sugita-Konishi S."/>
            <person name="Sato K."/>
            <person name="Mori E."/>
            <person name="Abe Y."/>
            <person name="Kisaki G."/>
            <person name="Hamano K."/>
            <person name="Suezawa K."/>
            <person name="Otani M."/>
            <person name="Fukuda T."/>
            <person name="Manabe T."/>
            <person name="Gomi K."/>
            <person name="Tabuchi M."/>
            <person name="Akimitsu K."/>
            <person name="Kataoka I."/>
        </authorList>
    </citation>
    <scope>NUCLEOTIDE SEQUENCE [LARGE SCALE GENOMIC DNA]</scope>
    <source>
        <strain evidence="3">cv. Fuchu</strain>
    </source>
</reference>
<organism evidence="2 3">
    <name type="scientific">Actinidia rufa</name>
    <dbReference type="NCBI Taxonomy" id="165716"/>
    <lineage>
        <taxon>Eukaryota</taxon>
        <taxon>Viridiplantae</taxon>
        <taxon>Streptophyta</taxon>
        <taxon>Embryophyta</taxon>
        <taxon>Tracheophyta</taxon>
        <taxon>Spermatophyta</taxon>
        <taxon>Magnoliopsida</taxon>
        <taxon>eudicotyledons</taxon>
        <taxon>Gunneridae</taxon>
        <taxon>Pentapetalae</taxon>
        <taxon>asterids</taxon>
        <taxon>Ericales</taxon>
        <taxon>Actinidiaceae</taxon>
        <taxon>Actinidia</taxon>
    </lineage>
</organism>
<feature type="compositionally biased region" description="Polar residues" evidence="1">
    <location>
        <begin position="779"/>
        <end position="793"/>
    </location>
</feature>
<feature type="compositionally biased region" description="Basic and acidic residues" evidence="1">
    <location>
        <begin position="287"/>
        <end position="298"/>
    </location>
</feature>